<feature type="domain" description="NAD-dependent epimerase/dehydratase" evidence="1">
    <location>
        <begin position="3"/>
        <end position="95"/>
    </location>
</feature>
<dbReference type="PANTHER" id="PTHR12126:SF11">
    <property type="entry name" value="NADH DEHYDROGENASE [UBIQUINONE] 1 ALPHA SUBCOMPLEX SUBUNIT 9, MITOCHONDRIAL"/>
    <property type="match status" value="1"/>
</dbReference>
<accession>A0ABS2M879</accession>
<evidence type="ECO:0000313" key="3">
    <source>
        <dbReference type="Proteomes" id="UP000732378"/>
    </source>
</evidence>
<keyword evidence="3" id="KW-1185">Reference proteome</keyword>
<dbReference type="Gene3D" id="3.40.50.720">
    <property type="entry name" value="NAD(P)-binding Rossmann-like Domain"/>
    <property type="match status" value="1"/>
</dbReference>
<dbReference type="RefSeq" id="WP_193668975.1">
    <property type="nucleotide sequence ID" value="NZ_JACDTV010000007.1"/>
</dbReference>
<comment type="caution">
    <text evidence="2">The sequence shown here is derived from an EMBL/GenBank/DDBJ whole genome shotgun (WGS) entry which is preliminary data.</text>
</comment>
<evidence type="ECO:0000313" key="2">
    <source>
        <dbReference type="EMBL" id="MBM7507390.1"/>
    </source>
</evidence>
<dbReference type="InterPro" id="IPR001509">
    <property type="entry name" value="Epimerase_deHydtase"/>
</dbReference>
<sequence length="247" mass="25650">MRVVVAGGTGVVGRYVVAELSALGHTPVVLARGRGVDLVTGTGLDEAMAGAEAVIDVSNVVTTRRSSAVGFFEAATGRLVDSSRRGGVRHLVVLSIVGVDRVGLGYYEAKLRQERIALSGAVPATILRATQFHEFAGQLLARVPGPVAVLPRQRIRPVAAVEVAAELVRSAVGEPQGLGPEIAGPEEHQLVELARRVVRASGRRRPVLGVRLPGAAGRAMASGGLLPGDTARLGTVTFESWLADPPS</sequence>
<dbReference type="EMBL" id="JAFBBZ010000001">
    <property type="protein sequence ID" value="MBM7507390.1"/>
    <property type="molecule type" value="Genomic_DNA"/>
</dbReference>
<dbReference type="Pfam" id="PF01370">
    <property type="entry name" value="Epimerase"/>
    <property type="match status" value="1"/>
</dbReference>
<protein>
    <submittedName>
        <fullName evidence="2">Uncharacterized protein YbjT (DUF2867 family)</fullName>
    </submittedName>
</protein>
<dbReference type="SUPFAM" id="SSF51735">
    <property type="entry name" value="NAD(P)-binding Rossmann-fold domains"/>
    <property type="match status" value="1"/>
</dbReference>
<dbReference type="InterPro" id="IPR036291">
    <property type="entry name" value="NAD(P)-bd_dom_sf"/>
</dbReference>
<dbReference type="Proteomes" id="UP000732378">
    <property type="component" value="Unassembled WGS sequence"/>
</dbReference>
<dbReference type="InterPro" id="IPR051207">
    <property type="entry name" value="ComplexI_NDUFA9_subunit"/>
</dbReference>
<reference evidence="2 3" key="1">
    <citation type="submission" date="2021-01" db="EMBL/GenBank/DDBJ databases">
        <title>Sequencing the genomes of 1000 actinobacteria strains.</title>
        <authorList>
            <person name="Klenk H.-P."/>
        </authorList>
    </citation>
    <scope>NUCLEOTIDE SEQUENCE [LARGE SCALE GENOMIC DNA]</scope>
    <source>
        <strain evidence="2 3">DSM 18239</strain>
    </source>
</reference>
<name>A0ABS2M879_9ACTN</name>
<gene>
    <name evidence="2" type="ORF">JOE61_001204</name>
</gene>
<proteinExistence type="predicted"/>
<organism evidence="2 3">
    <name type="scientific">Nocardioides salarius</name>
    <dbReference type="NCBI Taxonomy" id="374513"/>
    <lineage>
        <taxon>Bacteria</taxon>
        <taxon>Bacillati</taxon>
        <taxon>Actinomycetota</taxon>
        <taxon>Actinomycetes</taxon>
        <taxon>Propionibacteriales</taxon>
        <taxon>Nocardioidaceae</taxon>
        <taxon>Nocardioides</taxon>
    </lineage>
</organism>
<dbReference type="PANTHER" id="PTHR12126">
    <property type="entry name" value="NADH-UBIQUINONE OXIDOREDUCTASE 39 KDA SUBUNIT-RELATED"/>
    <property type="match status" value="1"/>
</dbReference>
<evidence type="ECO:0000259" key="1">
    <source>
        <dbReference type="Pfam" id="PF01370"/>
    </source>
</evidence>